<keyword evidence="4" id="KW-0238">DNA-binding</keyword>
<dbReference type="Gene3D" id="1.10.10.60">
    <property type="entry name" value="Homeodomain-like"/>
    <property type="match status" value="1"/>
</dbReference>
<name>A0ABQ2IFB9_9BACT</name>
<evidence type="ECO:0000259" key="7">
    <source>
        <dbReference type="PROSITE" id="PS50045"/>
    </source>
</evidence>
<keyword evidence="3" id="KW-0805">Transcription regulation</keyword>
<evidence type="ECO:0000256" key="6">
    <source>
        <dbReference type="PROSITE-ProRule" id="PRU00169"/>
    </source>
</evidence>
<dbReference type="Pfam" id="PF00072">
    <property type="entry name" value="Response_reg"/>
    <property type="match status" value="1"/>
</dbReference>
<dbReference type="InterPro" id="IPR058031">
    <property type="entry name" value="AAA_lid_NorR"/>
</dbReference>
<keyword evidence="10" id="KW-1185">Reference proteome</keyword>
<evidence type="ECO:0008006" key="11">
    <source>
        <dbReference type="Google" id="ProtNLM"/>
    </source>
</evidence>
<dbReference type="Pfam" id="PF00158">
    <property type="entry name" value="Sigma54_activat"/>
    <property type="match status" value="1"/>
</dbReference>
<dbReference type="SMART" id="SM00448">
    <property type="entry name" value="REC"/>
    <property type="match status" value="1"/>
</dbReference>
<organism evidence="9 10">
    <name type="scientific">Dyadobacter beijingensis</name>
    <dbReference type="NCBI Taxonomy" id="365489"/>
    <lineage>
        <taxon>Bacteria</taxon>
        <taxon>Pseudomonadati</taxon>
        <taxon>Bacteroidota</taxon>
        <taxon>Cytophagia</taxon>
        <taxon>Cytophagales</taxon>
        <taxon>Spirosomataceae</taxon>
        <taxon>Dyadobacter</taxon>
    </lineage>
</organism>
<dbReference type="Gene3D" id="1.10.8.60">
    <property type="match status" value="1"/>
</dbReference>
<keyword evidence="5" id="KW-0804">Transcription</keyword>
<dbReference type="Proteomes" id="UP000632339">
    <property type="component" value="Unassembled WGS sequence"/>
</dbReference>
<dbReference type="PROSITE" id="PS50045">
    <property type="entry name" value="SIGMA54_INTERACT_4"/>
    <property type="match status" value="1"/>
</dbReference>
<evidence type="ECO:0000256" key="4">
    <source>
        <dbReference type="ARBA" id="ARBA00023125"/>
    </source>
</evidence>
<feature type="modified residue" description="4-aspartylphosphate" evidence="6">
    <location>
        <position position="54"/>
    </location>
</feature>
<dbReference type="InterPro" id="IPR003593">
    <property type="entry name" value="AAA+_ATPase"/>
</dbReference>
<comment type="caution">
    <text evidence="9">The sequence shown here is derived from an EMBL/GenBank/DDBJ whole genome shotgun (WGS) entry which is preliminary data.</text>
</comment>
<dbReference type="Pfam" id="PF25601">
    <property type="entry name" value="AAA_lid_14"/>
    <property type="match status" value="1"/>
</dbReference>
<dbReference type="InterPro" id="IPR002078">
    <property type="entry name" value="Sigma_54_int"/>
</dbReference>
<evidence type="ECO:0000259" key="8">
    <source>
        <dbReference type="PROSITE" id="PS50110"/>
    </source>
</evidence>
<dbReference type="InterPro" id="IPR025662">
    <property type="entry name" value="Sigma_54_int_dom_ATP-bd_1"/>
</dbReference>
<accession>A0ABQ2IFB9</accession>
<dbReference type="EMBL" id="BMLI01000002">
    <property type="protein sequence ID" value="GGN07453.1"/>
    <property type="molecule type" value="Genomic_DNA"/>
</dbReference>
<evidence type="ECO:0000256" key="1">
    <source>
        <dbReference type="ARBA" id="ARBA00022741"/>
    </source>
</evidence>
<dbReference type="InterPro" id="IPR027417">
    <property type="entry name" value="P-loop_NTPase"/>
</dbReference>
<evidence type="ECO:0000313" key="10">
    <source>
        <dbReference type="Proteomes" id="UP000632339"/>
    </source>
</evidence>
<dbReference type="PANTHER" id="PTHR32071">
    <property type="entry name" value="TRANSCRIPTIONAL REGULATORY PROTEIN"/>
    <property type="match status" value="1"/>
</dbReference>
<dbReference type="InterPro" id="IPR025944">
    <property type="entry name" value="Sigma_54_int_dom_CS"/>
</dbReference>
<dbReference type="PANTHER" id="PTHR32071:SF117">
    <property type="entry name" value="PTS-DEPENDENT DIHYDROXYACETONE KINASE OPERON REGULATORY PROTEIN-RELATED"/>
    <property type="match status" value="1"/>
</dbReference>
<feature type="domain" description="Sigma-54 factor interaction" evidence="7">
    <location>
        <begin position="328"/>
        <end position="557"/>
    </location>
</feature>
<evidence type="ECO:0000256" key="5">
    <source>
        <dbReference type="ARBA" id="ARBA00023163"/>
    </source>
</evidence>
<gene>
    <name evidence="9" type="ORF">GCM10010967_48800</name>
</gene>
<dbReference type="InterPro" id="IPR001789">
    <property type="entry name" value="Sig_transdc_resp-reg_receiver"/>
</dbReference>
<dbReference type="Gene3D" id="3.40.50.2300">
    <property type="match status" value="1"/>
</dbReference>
<dbReference type="PROSITE" id="PS00676">
    <property type="entry name" value="SIGMA54_INTERACT_2"/>
    <property type="match status" value="1"/>
</dbReference>
<reference evidence="10" key="1">
    <citation type="journal article" date="2019" name="Int. J. Syst. Evol. Microbiol.">
        <title>The Global Catalogue of Microorganisms (GCM) 10K type strain sequencing project: providing services to taxonomists for standard genome sequencing and annotation.</title>
        <authorList>
            <consortium name="The Broad Institute Genomics Platform"/>
            <consortium name="The Broad Institute Genome Sequencing Center for Infectious Disease"/>
            <person name="Wu L."/>
            <person name="Ma J."/>
        </authorList>
    </citation>
    <scope>NUCLEOTIDE SEQUENCE [LARGE SCALE GENOMIC DNA]</scope>
    <source>
        <strain evidence="10">CGMCC 1.6375</strain>
    </source>
</reference>
<dbReference type="InterPro" id="IPR025943">
    <property type="entry name" value="Sigma_54_int_dom_ATP-bd_2"/>
</dbReference>
<feature type="domain" description="Response regulatory" evidence="8">
    <location>
        <begin position="4"/>
        <end position="118"/>
    </location>
</feature>
<dbReference type="PROSITE" id="PS00688">
    <property type="entry name" value="SIGMA54_INTERACT_3"/>
    <property type="match status" value="1"/>
</dbReference>
<keyword evidence="6" id="KW-0597">Phosphoprotein</keyword>
<proteinExistence type="predicted"/>
<dbReference type="CDD" id="cd00009">
    <property type="entry name" value="AAA"/>
    <property type="match status" value="1"/>
</dbReference>
<dbReference type="SMART" id="SM00382">
    <property type="entry name" value="AAA"/>
    <property type="match status" value="1"/>
</dbReference>
<dbReference type="CDD" id="cd17534">
    <property type="entry name" value="REC_DC-like"/>
    <property type="match status" value="1"/>
</dbReference>
<dbReference type="SUPFAM" id="SSF52540">
    <property type="entry name" value="P-loop containing nucleoside triphosphate hydrolases"/>
    <property type="match status" value="1"/>
</dbReference>
<sequence length="648" mass="72194">MKYRVLIVEDEFIVANDLRVILQQAGYEVSGVAASAEEADELIQAAKPDLVLLDIRLDGQRSGIDLARKLKEENLAFVYISANSSQEILEEAKRTDPYGFIVKPFRKKDLLVTIDIALYRHRHSIESKVRQEELLQKQLAALGSSTSDDGQRLLQVAKLLQPHIPFDLLVCASWPADSAWPDTQAYLRVAFDEYQYIGKQQLATISGLKEQAIAAIINNSKPLLDPVAYDEKALTSLRSVHPLPGLYLDTFKLHSCLVFPIVSHREPVVNYIFLNRREDVYGNRHITLLDRLRKQLTGSVATDNQSDAIGRADRHAHDGSFVPGFAGIVGSHPLLLTALDQAMQVAPYNTSVLILGESGTGKENIALSIHSLSPRKGRPFVKVNCAAIPAQLVESELFGHEKGAFTGASEKRKGKFEQADGGTIFLDEVGELPLETQVKLLRVLQEKEFEYVGSSTTKKVNVRIVAATNRHLEKEVASGTFRLDLYYRLNAFPITLPALRERKSDIEALACYFADKFCKEFGKKFHGVADAMFDEMNAYDWPGNIRELVNVVEQTVILNDGNSKLELRRRLMSPSPGLPGKANVESLGDLKSIHKQTEKEYIISILRKAKGIVRGARGAAEMLNLKPTTLEARMAKLGIKREDFNKPL</sequence>
<evidence type="ECO:0000256" key="2">
    <source>
        <dbReference type="ARBA" id="ARBA00022840"/>
    </source>
</evidence>
<evidence type="ECO:0000256" key="3">
    <source>
        <dbReference type="ARBA" id="ARBA00023015"/>
    </source>
</evidence>
<dbReference type="Gene3D" id="3.40.50.300">
    <property type="entry name" value="P-loop containing nucleotide triphosphate hydrolases"/>
    <property type="match status" value="1"/>
</dbReference>
<protein>
    <recommendedName>
        <fullName evidence="11">Response regulator receiver domain-containing protein</fullName>
    </recommendedName>
</protein>
<keyword evidence="2" id="KW-0067">ATP-binding</keyword>
<dbReference type="InterPro" id="IPR011006">
    <property type="entry name" value="CheY-like_superfamily"/>
</dbReference>
<evidence type="ECO:0000313" key="9">
    <source>
        <dbReference type="EMBL" id="GGN07453.1"/>
    </source>
</evidence>
<dbReference type="PROSITE" id="PS50110">
    <property type="entry name" value="RESPONSE_REGULATORY"/>
    <property type="match status" value="1"/>
</dbReference>
<dbReference type="SUPFAM" id="SSF52172">
    <property type="entry name" value="CheY-like"/>
    <property type="match status" value="1"/>
</dbReference>
<keyword evidence="1" id="KW-0547">Nucleotide-binding</keyword>
<dbReference type="RefSeq" id="WP_019945877.1">
    <property type="nucleotide sequence ID" value="NZ_BMLI01000002.1"/>
</dbReference>
<dbReference type="PROSITE" id="PS00675">
    <property type="entry name" value="SIGMA54_INTERACT_1"/>
    <property type="match status" value="1"/>
</dbReference>